<evidence type="ECO:0000313" key="6">
    <source>
        <dbReference type="Proteomes" id="UP000078516"/>
    </source>
</evidence>
<name>A0A179EQB2_ENTTH</name>
<sequence length="360" mass="41177">MKRKQIMFTIVLVILSIFSISTMVAASEFNFAVTPITPENQIDKEKTYFDIQLEPNQQEELNVDLRNDTDKDVKIDVSLNSATTNSNVVVEYGKNEIKKDSSLIFNLEDYVDYPETVALKPHSNQTVTFQVKMPNETFDGVLASGITFKEVQDEEKQKEKDEQGLSIKNEYSYVVALLMRQNLNEVVPNLILHEVEPGQINARNVILANIQNDQKTYINQVSIQTEITKKGRSEILYREDKEDLQIAPNSNFSFPTSLGGAALEPGEYHLKMTVFGNENESGKFTREKENTTVNYTNHWEFEKDFTIAGDVAKQLNAKDVTIKKDNTLLYILIGLLLLVLVLLLILWLIWRKKKNEEEQA</sequence>
<comment type="caution">
    <text evidence="5">The sequence shown here is derived from an EMBL/GenBank/DDBJ whole genome shotgun (WGS) entry which is preliminary data.</text>
</comment>
<keyword evidence="1" id="KW-1133">Transmembrane helix</keyword>
<gene>
    <name evidence="5" type="ORF">A6E74_08060</name>
</gene>
<evidence type="ECO:0000256" key="2">
    <source>
        <dbReference type="SAM" id="SignalP"/>
    </source>
</evidence>
<dbReference type="AlphaFoldDB" id="A0A179EQB2"/>
<keyword evidence="1" id="KW-0812">Transmembrane</keyword>
<proteinExistence type="predicted"/>
<evidence type="ECO:0000256" key="1">
    <source>
        <dbReference type="SAM" id="Phobius"/>
    </source>
</evidence>
<dbReference type="InterPro" id="IPR021759">
    <property type="entry name" value="WxLIP_HBD"/>
</dbReference>
<accession>A0A179EQB2</accession>
<dbReference type="Proteomes" id="UP000078516">
    <property type="component" value="Unassembled WGS sequence"/>
</dbReference>
<evidence type="ECO:0000259" key="3">
    <source>
        <dbReference type="Pfam" id="PF06030"/>
    </source>
</evidence>
<feature type="domain" description="WxL Interacting Protein peptidoglycan binding" evidence="3">
    <location>
        <begin position="31"/>
        <end position="150"/>
    </location>
</feature>
<dbReference type="Pfam" id="PF06030">
    <property type="entry name" value="WxLIP_PGBD"/>
    <property type="match status" value="1"/>
</dbReference>
<organism evidence="5 6">
    <name type="scientific">Enterococcus thailandicus</name>
    <dbReference type="NCBI Taxonomy" id="417368"/>
    <lineage>
        <taxon>Bacteria</taxon>
        <taxon>Bacillati</taxon>
        <taxon>Bacillota</taxon>
        <taxon>Bacilli</taxon>
        <taxon>Lactobacillales</taxon>
        <taxon>Enterococcaceae</taxon>
        <taxon>Enterococcus</taxon>
    </lineage>
</organism>
<protein>
    <submittedName>
        <fullName evidence="5">Cell surface protein</fullName>
    </submittedName>
</protein>
<feature type="chain" id="PRO_5008100888" evidence="2">
    <location>
        <begin position="27"/>
        <end position="360"/>
    </location>
</feature>
<dbReference type="InterPro" id="IPR010317">
    <property type="entry name" value="WxLIP_PGBD"/>
</dbReference>
<feature type="signal peptide" evidence="2">
    <location>
        <begin position="1"/>
        <end position="26"/>
    </location>
</feature>
<feature type="domain" description="WxL Interacting Protein host binding" evidence="4">
    <location>
        <begin position="162"/>
        <end position="316"/>
    </location>
</feature>
<feature type="transmembrane region" description="Helical" evidence="1">
    <location>
        <begin position="328"/>
        <end position="350"/>
    </location>
</feature>
<keyword evidence="6" id="KW-1185">Reference proteome</keyword>
<reference evidence="5 6" key="1">
    <citation type="submission" date="2016-04" db="EMBL/GenBank/DDBJ databases">
        <title>Draft genome of an Enterococcus thailandicus strain isolated from bovine feces.</title>
        <authorList>
            <person name="Beukers A.G."/>
            <person name="Zaheer R."/>
            <person name="Goji N."/>
            <person name="Cook S.R."/>
            <person name="Amoako K."/>
            <person name="Chaves A.V."/>
            <person name="Ward M.P."/>
            <person name="Mcallister T.A."/>
        </authorList>
    </citation>
    <scope>NUCLEOTIDE SEQUENCE [LARGE SCALE GENOMIC DNA]</scope>
    <source>
        <strain evidence="5 6">F0711D 46</strain>
    </source>
</reference>
<dbReference type="EMBL" id="LWMN01000013">
    <property type="protein sequence ID" value="OAQ55438.1"/>
    <property type="molecule type" value="Genomic_DNA"/>
</dbReference>
<evidence type="ECO:0000259" key="4">
    <source>
        <dbReference type="Pfam" id="PF11797"/>
    </source>
</evidence>
<keyword evidence="2" id="KW-0732">Signal</keyword>
<dbReference type="Pfam" id="PF11797">
    <property type="entry name" value="WxLIP_HBD"/>
    <property type="match status" value="1"/>
</dbReference>
<keyword evidence="1" id="KW-0472">Membrane</keyword>
<evidence type="ECO:0000313" key="5">
    <source>
        <dbReference type="EMBL" id="OAQ55438.1"/>
    </source>
</evidence>